<dbReference type="STRING" id="1745343.A0A2J6PID2"/>
<feature type="domain" description="Aminoglycoside phosphotransferase" evidence="1">
    <location>
        <begin position="39"/>
        <end position="238"/>
    </location>
</feature>
<dbReference type="Pfam" id="PF01636">
    <property type="entry name" value="APH"/>
    <property type="match status" value="1"/>
</dbReference>
<sequence>MDSLPSLSFFAAPDLLPAPLPTIEAIEASQDLLKEHDGRRVVRVGTHFVVKYGADVALTEGENMLFLKQLSTIKIPDVYAIYSRINVKIKLPTNYIVMENIDGECLDSCWASLDTQAKTAIVDQLRACFTQLRQLPSPGYYGLVGRRPYDNHIFWAKNDEERRMISGPFDSEEQMLEALMQKYVYNLPKYRKHECYSRILPLVLQNHAPVFTHGDLQRKSVIVKKDGTVVMIDWESAG</sequence>
<dbReference type="PANTHER" id="PTHR21310:SF48">
    <property type="entry name" value="AMINOGLYCOSIDE PHOSPHOTRANSFERASE DOMAIN-CONTAINING PROTEIN"/>
    <property type="match status" value="1"/>
</dbReference>
<gene>
    <name evidence="2" type="ORF">NA56DRAFT_682846</name>
</gene>
<evidence type="ECO:0000259" key="1">
    <source>
        <dbReference type="Pfam" id="PF01636"/>
    </source>
</evidence>
<evidence type="ECO:0000313" key="3">
    <source>
        <dbReference type="Proteomes" id="UP000235672"/>
    </source>
</evidence>
<protein>
    <recommendedName>
        <fullName evidence="1">Aminoglycoside phosphotransferase domain-containing protein</fullName>
    </recommendedName>
</protein>
<keyword evidence="3" id="KW-1185">Reference proteome</keyword>
<dbReference type="SUPFAM" id="SSF56112">
    <property type="entry name" value="Protein kinase-like (PK-like)"/>
    <property type="match status" value="1"/>
</dbReference>
<accession>A0A2J6PID2</accession>
<name>A0A2J6PID2_9HELO</name>
<evidence type="ECO:0000313" key="2">
    <source>
        <dbReference type="EMBL" id="PMD13787.1"/>
    </source>
</evidence>
<dbReference type="PANTHER" id="PTHR21310">
    <property type="entry name" value="AMINOGLYCOSIDE PHOSPHOTRANSFERASE-RELATED-RELATED"/>
    <property type="match status" value="1"/>
</dbReference>
<dbReference type="Proteomes" id="UP000235672">
    <property type="component" value="Unassembled WGS sequence"/>
</dbReference>
<reference evidence="2 3" key="1">
    <citation type="submission" date="2016-05" db="EMBL/GenBank/DDBJ databases">
        <title>A degradative enzymes factory behind the ericoid mycorrhizal symbiosis.</title>
        <authorList>
            <consortium name="DOE Joint Genome Institute"/>
            <person name="Martino E."/>
            <person name="Morin E."/>
            <person name="Grelet G."/>
            <person name="Kuo A."/>
            <person name="Kohler A."/>
            <person name="Daghino S."/>
            <person name="Barry K."/>
            <person name="Choi C."/>
            <person name="Cichocki N."/>
            <person name="Clum A."/>
            <person name="Copeland A."/>
            <person name="Hainaut M."/>
            <person name="Haridas S."/>
            <person name="Labutti K."/>
            <person name="Lindquist E."/>
            <person name="Lipzen A."/>
            <person name="Khouja H.-R."/>
            <person name="Murat C."/>
            <person name="Ohm R."/>
            <person name="Olson A."/>
            <person name="Spatafora J."/>
            <person name="Veneault-Fourrey C."/>
            <person name="Henrissat B."/>
            <person name="Grigoriev I."/>
            <person name="Martin F."/>
            <person name="Perotto S."/>
        </authorList>
    </citation>
    <scope>NUCLEOTIDE SEQUENCE [LARGE SCALE GENOMIC DNA]</scope>
    <source>
        <strain evidence="2 3">UAMH 7357</strain>
    </source>
</reference>
<dbReference type="InterPro" id="IPR051678">
    <property type="entry name" value="AGP_Transferase"/>
</dbReference>
<dbReference type="InterPro" id="IPR002575">
    <property type="entry name" value="Aminoglycoside_PTrfase"/>
</dbReference>
<dbReference type="AlphaFoldDB" id="A0A2J6PID2"/>
<dbReference type="EMBL" id="KZ613527">
    <property type="protein sequence ID" value="PMD13787.1"/>
    <property type="molecule type" value="Genomic_DNA"/>
</dbReference>
<proteinExistence type="predicted"/>
<dbReference type="OrthoDB" id="2906425at2759"/>
<dbReference type="InterPro" id="IPR011009">
    <property type="entry name" value="Kinase-like_dom_sf"/>
</dbReference>
<organism evidence="2 3">
    <name type="scientific">Hyaloscypha hepaticicola</name>
    <dbReference type="NCBI Taxonomy" id="2082293"/>
    <lineage>
        <taxon>Eukaryota</taxon>
        <taxon>Fungi</taxon>
        <taxon>Dikarya</taxon>
        <taxon>Ascomycota</taxon>
        <taxon>Pezizomycotina</taxon>
        <taxon>Leotiomycetes</taxon>
        <taxon>Helotiales</taxon>
        <taxon>Hyaloscyphaceae</taxon>
        <taxon>Hyaloscypha</taxon>
    </lineage>
</organism>